<dbReference type="Proteomes" id="UP000000270">
    <property type="component" value="Chromosome"/>
</dbReference>
<name>A8IPJ5_AZOC5</name>
<reference evidence="2 3" key="3">
    <citation type="journal article" date="2008" name="BMC Genomics">
        <title>The genome of the versatile nitrogen fixer Azorhizobium caulinodans ORS571.</title>
        <authorList>
            <person name="Lee KB."/>
            <person name="Backer P.D."/>
            <person name="Aono T."/>
            <person name="Liu CT."/>
            <person name="Suzuki S."/>
            <person name="Suzuki T."/>
            <person name="Kaneko T."/>
            <person name="Yamada M."/>
            <person name="Tabata S."/>
            <person name="Kupfer D.M."/>
            <person name="Najar F.Z."/>
            <person name="Wiley G.B."/>
            <person name="Roe B."/>
            <person name="Binnewies T.T."/>
            <person name="Ussery D.W."/>
            <person name="D'Haeze W."/>
            <person name="Herder J.D."/>
            <person name="Gevers D."/>
            <person name="Vereecke D."/>
            <person name="Holsters M."/>
            <person name="Oyaizu H."/>
        </authorList>
    </citation>
    <scope>NUCLEOTIDE SEQUENCE [LARGE SCALE GENOMIC DNA]</scope>
    <source>
        <strain evidence="3">ATCC 43989 / DSM 5975 / JCM 20966 / LMG 6465 / NBRC 14845 / NCIMB 13405 / ORS 571</strain>
    </source>
</reference>
<feature type="transmembrane region" description="Helical" evidence="1">
    <location>
        <begin position="27"/>
        <end position="50"/>
    </location>
</feature>
<dbReference type="eggNOG" id="COG3334">
    <property type="taxonomic scope" value="Bacteria"/>
</dbReference>
<dbReference type="AlphaFoldDB" id="A8IPJ5"/>
<organism evidence="2 3">
    <name type="scientific">Azorhizobium caulinodans (strain ATCC 43989 / DSM 5975 / JCM 20966 / LMG 6465 / NBRC 14845 / NCIMB 13405 / ORS 571)</name>
    <dbReference type="NCBI Taxonomy" id="438753"/>
    <lineage>
        <taxon>Bacteria</taxon>
        <taxon>Pseudomonadati</taxon>
        <taxon>Pseudomonadota</taxon>
        <taxon>Alphaproteobacteria</taxon>
        <taxon>Hyphomicrobiales</taxon>
        <taxon>Xanthobacteraceae</taxon>
        <taxon>Azorhizobium</taxon>
    </lineage>
</organism>
<reference evidence="2 3" key="1">
    <citation type="journal article" date="2007" name="Appl. Environ. Microbiol.">
        <title>Rhizobial factors required for stem nodule maturation and maintenance in Sesbania rostrata-Azorhizobium caulinodans ORS571 symbiosis.</title>
        <authorList>
            <person name="Suzuki S."/>
            <person name="Aono T."/>
            <person name="Lee KB."/>
            <person name="Suzuki T."/>
            <person name="Liu CT."/>
            <person name="Miwa H."/>
            <person name="Wakao S."/>
            <person name="Iki T."/>
            <person name="Oyaizu H."/>
        </authorList>
    </citation>
    <scope>NUCLEOTIDE SEQUENCE [LARGE SCALE GENOMIC DNA]</scope>
    <source>
        <strain evidence="3">ATCC 43989 / DSM 5975 / JCM 20966 / LMG 6465 / NBRC 14845 / NCIMB 13405 / ORS 571</strain>
    </source>
</reference>
<dbReference type="STRING" id="438753.AZC_0631"/>
<evidence type="ECO:0000256" key="1">
    <source>
        <dbReference type="SAM" id="Phobius"/>
    </source>
</evidence>
<reference evidence="2 3" key="5">
    <citation type="journal article" date="2010" name="Appl. Environ. Microbiol.">
        <title>phrR-like gene praR of Azorhizobium caulinodans ORS571 is essential for symbiosis with Sesbania rostrata and is involved in expression of reb genes.</title>
        <authorList>
            <person name="Akiba N."/>
            <person name="Aono T."/>
            <person name="Toyazaki H."/>
            <person name="Sato S."/>
            <person name="Oyaizu H."/>
        </authorList>
    </citation>
    <scope>NUCLEOTIDE SEQUENCE [LARGE SCALE GENOMIC DNA]</scope>
    <source>
        <strain evidence="3">ATCC 43989 / DSM 5975 / JCM 20966 / LMG 6465 / NBRC 14845 / NCIMB 13405 / ORS 571</strain>
    </source>
</reference>
<evidence type="ECO:0000313" key="3">
    <source>
        <dbReference type="Proteomes" id="UP000000270"/>
    </source>
</evidence>
<reference evidence="2 3" key="6">
    <citation type="journal article" date="2011" name="Appl. Environ. Microbiol.">
        <title>Involvement of the azorhizobial chromosome partition gene (parA) in the onset of bacteroid differentiation during Sesbania rostrata stem nodule development.</title>
        <authorList>
            <person name="Liu CT."/>
            <person name="Lee KB."/>
            <person name="Wang YS."/>
            <person name="Peng MH."/>
            <person name="Lee KT."/>
            <person name="Suzuki S."/>
            <person name="Suzuki T."/>
            <person name="Oyaizu H."/>
        </authorList>
    </citation>
    <scope>NUCLEOTIDE SEQUENCE [LARGE SCALE GENOMIC DNA]</scope>
    <source>
        <strain evidence="3">ATCC 43989 / DSM 5975 / JCM 20966 / LMG 6465 / NBRC 14845 / NCIMB 13405 / ORS 571</strain>
    </source>
</reference>
<gene>
    <name evidence="2" type="ordered locus">AZC_0631</name>
</gene>
<proteinExistence type="predicted"/>
<keyword evidence="1" id="KW-0472">Membrane</keyword>
<protein>
    <submittedName>
        <fullName evidence="2">Uncharacterized conserved protein</fullName>
    </submittedName>
</protein>
<dbReference type="KEGG" id="azc:AZC_0631"/>
<keyword evidence="1" id="KW-0812">Transmembrane</keyword>
<keyword evidence="3" id="KW-1185">Reference proteome</keyword>
<evidence type="ECO:0000313" key="2">
    <source>
        <dbReference type="EMBL" id="BAF86629.1"/>
    </source>
</evidence>
<accession>A8IPJ5</accession>
<reference evidence="3" key="2">
    <citation type="submission" date="2007-04" db="EMBL/GenBank/DDBJ databases">
        <title>Complete genome sequence of the nitrogen-fixing bacterium Azorhizobium caulinodans ORS571.</title>
        <authorList>
            <person name="Lee K.B."/>
            <person name="Backer P.D."/>
            <person name="Aono T."/>
            <person name="Liu C.T."/>
            <person name="Suzuki S."/>
            <person name="Suzuki T."/>
            <person name="Kaneko T."/>
            <person name="Yamada M."/>
            <person name="Tabata S."/>
            <person name="Kupfer D.M."/>
            <person name="Najar F.Z."/>
            <person name="Wiley G.B."/>
            <person name="Roe B."/>
            <person name="Binnewies T."/>
            <person name="Ussery D."/>
            <person name="Vereecke D."/>
            <person name="Gevers D."/>
            <person name="Holsters M."/>
            <person name="Oyaizu H."/>
        </authorList>
    </citation>
    <scope>NUCLEOTIDE SEQUENCE [LARGE SCALE GENOMIC DNA]</scope>
    <source>
        <strain evidence="3">ATCC 43989 / DSM 5975 / JCM 20966 / LMG 6465 / NBRC 14845 / NCIMB 13405 / ORS 571</strain>
    </source>
</reference>
<keyword evidence="1" id="KW-1133">Transmembrane helix</keyword>
<dbReference type="HOGENOM" id="CLU_1122797_0_0_5"/>
<dbReference type="EMBL" id="AP009384">
    <property type="protein sequence ID" value="BAF86629.1"/>
    <property type="molecule type" value="Genomic_DNA"/>
</dbReference>
<sequence length="247" mass="26128">MRQCIFRVSPSQGGSVMFAQTTLWQLLIPYLLGVASGAIVIGAVGASRIARLSHENARLRAGLSHAVTQVVAAPVRAGRRWAALALAVVAALSIAPAVQAQQQTAAAGDARDDNALAYCRNIANSASDARFARQAAALAAMEKEIDSRIAALEAKRAEYQDWLQRREAFLKKADEALISVISQMRPDAAAAQISVMQDEAAAAILAKLNPRSASAILNEMEPARAATLTNTMVGISRRAQAQAEGRS</sequence>
<reference evidence="2 3" key="4">
    <citation type="journal article" date="2009" name="Appl. Environ. Microbiol.">
        <title>Comparative genome-wide transcriptional profiling of Azorhizobium caulinodans ORS571 grown under free-living and symbiotic conditions.</title>
        <authorList>
            <person name="Tsukada S."/>
            <person name="Aono T."/>
            <person name="Akiba N."/>
            <person name="Lee KB."/>
            <person name="Liu CT."/>
            <person name="Toyazaki H."/>
            <person name="Oyaizu H."/>
        </authorList>
    </citation>
    <scope>NUCLEOTIDE SEQUENCE [LARGE SCALE GENOMIC DNA]</scope>
    <source>
        <strain evidence="3">ATCC 43989 / DSM 5975 / JCM 20966 / LMG 6465 / NBRC 14845 / NCIMB 13405 / ORS 571</strain>
    </source>
</reference>
<dbReference type="SUPFAM" id="SSF158791">
    <property type="entry name" value="MgtE N-terminal domain-like"/>
    <property type="match status" value="1"/>
</dbReference>